<dbReference type="InterPro" id="IPR001849">
    <property type="entry name" value="PH_domain"/>
</dbReference>
<dbReference type="InterPro" id="IPR000219">
    <property type="entry name" value="DH_dom"/>
</dbReference>
<dbReference type="Gene3D" id="2.30.29.30">
    <property type="entry name" value="Pleckstrin-homology domain (PH domain)/Phosphotyrosine-binding domain (PTB)"/>
    <property type="match status" value="2"/>
</dbReference>
<dbReference type="InterPro" id="IPR051092">
    <property type="entry name" value="FYVE_RhoGEF_PH"/>
</dbReference>
<feature type="compositionally biased region" description="Low complexity" evidence="1">
    <location>
        <begin position="886"/>
        <end position="914"/>
    </location>
</feature>
<feature type="region of interest" description="Disordered" evidence="1">
    <location>
        <begin position="962"/>
        <end position="989"/>
    </location>
</feature>
<dbReference type="CDD" id="cd00065">
    <property type="entry name" value="FYVE_like_SF"/>
    <property type="match status" value="1"/>
</dbReference>
<dbReference type="Gene3D" id="1.20.900.10">
    <property type="entry name" value="Dbl homology (DH) domain"/>
    <property type="match status" value="1"/>
</dbReference>
<dbReference type="SUPFAM" id="SSF48065">
    <property type="entry name" value="DBL homology domain (DH-domain)"/>
    <property type="match status" value="1"/>
</dbReference>
<dbReference type="SUPFAM" id="SSF57903">
    <property type="entry name" value="FYVE/PHD zinc finger"/>
    <property type="match status" value="1"/>
</dbReference>
<dbReference type="SMART" id="SM00325">
    <property type="entry name" value="RhoGEF"/>
    <property type="match status" value="1"/>
</dbReference>
<feature type="compositionally biased region" description="Low complexity" evidence="1">
    <location>
        <begin position="971"/>
        <end position="989"/>
    </location>
</feature>
<feature type="domain" description="PH" evidence="2">
    <location>
        <begin position="779"/>
        <end position="872"/>
    </location>
</feature>
<evidence type="ECO:0000259" key="2">
    <source>
        <dbReference type="PROSITE" id="PS50003"/>
    </source>
</evidence>
<dbReference type="GO" id="GO:0005737">
    <property type="term" value="C:cytoplasm"/>
    <property type="evidence" value="ECO:0007669"/>
    <property type="project" value="TreeGrafter"/>
</dbReference>
<dbReference type="Pfam" id="PF00169">
    <property type="entry name" value="PH"/>
    <property type="match status" value="1"/>
</dbReference>
<protein>
    <submittedName>
        <fullName evidence="5">Uncharacterized protein</fullName>
    </submittedName>
</protein>
<dbReference type="PROSITE" id="PS50010">
    <property type="entry name" value="DH_2"/>
    <property type="match status" value="1"/>
</dbReference>
<reference evidence="5" key="1">
    <citation type="submission" date="2022-11" db="UniProtKB">
        <authorList>
            <consortium name="WormBaseParasite"/>
        </authorList>
    </citation>
    <scope>IDENTIFICATION</scope>
</reference>
<dbReference type="CDD" id="cd00160">
    <property type="entry name" value="RhoGEF"/>
    <property type="match status" value="1"/>
</dbReference>
<dbReference type="AlphaFoldDB" id="A0A914I2L9"/>
<feature type="region of interest" description="Disordered" evidence="1">
    <location>
        <begin position="878"/>
        <end position="926"/>
    </location>
</feature>
<dbReference type="Pfam" id="PF00621">
    <property type="entry name" value="RhoGEF"/>
    <property type="match status" value="1"/>
</dbReference>
<dbReference type="InterPro" id="IPR011993">
    <property type="entry name" value="PH-like_dom_sf"/>
</dbReference>
<proteinExistence type="predicted"/>
<dbReference type="GO" id="GO:0007010">
    <property type="term" value="P:cytoskeleton organization"/>
    <property type="evidence" value="ECO:0007669"/>
    <property type="project" value="TreeGrafter"/>
</dbReference>
<feature type="domain" description="DH" evidence="3">
    <location>
        <begin position="327"/>
        <end position="510"/>
    </location>
</feature>
<dbReference type="PANTHER" id="PTHR12673">
    <property type="entry name" value="FACIOGENITAL DYSPLASIA PROTEIN"/>
    <property type="match status" value="1"/>
</dbReference>
<dbReference type="PANTHER" id="PTHR12673:SF241">
    <property type="entry name" value="DH DOMAIN-CONTAINING PROTEIN"/>
    <property type="match status" value="1"/>
</dbReference>
<name>A0A914I2L9_GLORO</name>
<sequence>MLVATKHANGLISSDEKTPPMCSAAEPQQHAAVLAPSSSSCTWQLPPSGALLADVDLEGGTLLSVEESEEIDPDDGCKVQVCQFHILSADQTEESTIIKRRKLKVNCTQSRKRFEYSNGKEREFEEKTILDNLTLLSSSDGVNENKIDPFENDASANDIQDVLLRTHDSFLLLLREKKDALIKMFPELFSNLRTMPAIFEMLPSTVMETIVNDDGSTTTRTKCSKAFSSHYTRHETFVNGIRKECTTRFRAFMEYAGPDGGFCIRLNDNADNDLSEDEGIELEEDTRSRISRSGLSEIPDTQSALVVTGKQGQPLLVDQTVAKRHEKAWHAVTEMVESEARYVQKLALLEKFRDLVERARVLDKRALAQMFANIASLHQFHEQHLLPQLMDRHREWQSSKKISDVWRKQAPFLKMYSEYTNNYKAATQMFDECMRRKRTFEELVKRAEQWDECEHLSLVSHLICPVQRVMRYQLLLKEYQRHLSPADPDWADTEAALALVLEAASHANEMMRKLDRYRSVQEVQELLGNNIALVTPARELLAKARLWKCSGGSGGTGSAKTEERWLFVFNDLLLLASERSALMRGGGAGKCKLRAIFAAKHTQICEGDNLEREYSFYLRGADSPQGPQRCVELCCASQAEKDALFDTVWTVIQQEVAAAHSQKCAVTTATEAAATLGKNSSEQQQQHQKCCARCDTDFGWYTRQYLCHRCQQRFCKRCFGGQRKCGGHKLCMDCLRTSEGYRSFSEGIPPTTAHGITPQTRRNLLQIPASSSGGTAEGSTIKASFVSFRGTSGGKQMQRFFVLRKNFCLYSYRTDKDNCALAMLPLSGCDIAIHQTEKFCLTIRHVNRIYWMTCFNESDHAEWMAALLLSANAKLPGERGEDSDDAAGAAAGMTEEGTTNDNNNNNNNNGTGTTIGDQKGTPPPISSTYFASRLKYPFSSSNPLISGLIRRSASMGDARIRQQGAAPAVRNTAEANGEGAAPEATSQRF</sequence>
<evidence type="ECO:0000313" key="4">
    <source>
        <dbReference type="Proteomes" id="UP000887572"/>
    </source>
</evidence>
<dbReference type="SUPFAM" id="SSF50729">
    <property type="entry name" value="PH domain-like"/>
    <property type="match status" value="2"/>
</dbReference>
<evidence type="ECO:0000256" key="1">
    <source>
        <dbReference type="SAM" id="MobiDB-lite"/>
    </source>
</evidence>
<dbReference type="GO" id="GO:0005085">
    <property type="term" value="F:guanyl-nucleotide exchange factor activity"/>
    <property type="evidence" value="ECO:0007669"/>
    <property type="project" value="InterPro"/>
</dbReference>
<keyword evidence="4" id="KW-1185">Reference proteome</keyword>
<dbReference type="GO" id="GO:0046847">
    <property type="term" value="P:filopodium assembly"/>
    <property type="evidence" value="ECO:0007669"/>
    <property type="project" value="TreeGrafter"/>
</dbReference>
<dbReference type="InterPro" id="IPR035899">
    <property type="entry name" value="DBL_dom_sf"/>
</dbReference>
<dbReference type="Proteomes" id="UP000887572">
    <property type="component" value="Unplaced"/>
</dbReference>
<dbReference type="WBParaSite" id="Gr19_v10_g6742.t1">
    <property type="protein sequence ID" value="Gr19_v10_g6742.t1"/>
    <property type="gene ID" value="Gr19_v10_g6742"/>
</dbReference>
<accession>A0A914I2L9</accession>
<dbReference type="SMART" id="SM00233">
    <property type="entry name" value="PH"/>
    <property type="match status" value="2"/>
</dbReference>
<dbReference type="InterPro" id="IPR011011">
    <property type="entry name" value="Znf_FYVE_PHD"/>
</dbReference>
<evidence type="ECO:0000259" key="3">
    <source>
        <dbReference type="PROSITE" id="PS50010"/>
    </source>
</evidence>
<organism evidence="4 5">
    <name type="scientific">Globodera rostochiensis</name>
    <name type="common">Golden nematode worm</name>
    <name type="synonym">Heterodera rostochiensis</name>
    <dbReference type="NCBI Taxonomy" id="31243"/>
    <lineage>
        <taxon>Eukaryota</taxon>
        <taxon>Metazoa</taxon>
        <taxon>Ecdysozoa</taxon>
        <taxon>Nematoda</taxon>
        <taxon>Chromadorea</taxon>
        <taxon>Rhabditida</taxon>
        <taxon>Tylenchina</taxon>
        <taxon>Tylenchomorpha</taxon>
        <taxon>Tylenchoidea</taxon>
        <taxon>Heteroderidae</taxon>
        <taxon>Heteroderinae</taxon>
        <taxon>Globodera</taxon>
    </lineage>
</organism>
<evidence type="ECO:0000313" key="5">
    <source>
        <dbReference type="WBParaSite" id="Gr19_v10_g6742.t1"/>
    </source>
</evidence>
<dbReference type="PROSITE" id="PS50003">
    <property type="entry name" value="PH_DOMAIN"/>
    <property type="match status" value="1"/>
</dbReference>
<feature type="region of interest" description="Disordered" evidence="1">
    <location>
        <begin position="1"/>
        <end position="21"/>
    </location>
</feature>